<dbReference type="InParanoid" id="C3Z509"/>
<protein>
    <submittedName>
        <fullName evidence="2">Uncharacterized protein</fullName>
    </submittedName>
</protein>
<gene>
    <name evidence="2" type="ORF">BRAFLDRAFT_76163</name>
</gene>
<name>C3Z509_BRAFL</name>
<sequence>MNGWAARFPPDWGGERSLPASAMVPKGEHQGIPYLTGPATDPRGSNSNLSDMSSVSGNIDRGRTYQWPVTPRYRPKFTQSQNTPTPGAPSWIAVCTYAVIAMHLDQPIPTAYVIRVLPTQSAGRGGYSISLQCPKLRLHATPLM</sequence>
<accession>C3Z509</accession>
<organism>
    <name type="scientific">Branchiostoma floridae</name>
    <name type="common">Florida lancelet</name>
    <name type="synonym">Amphioxus</name>
    <dbReference type="NCBI Taxonomy" id="7739"/>
    <lineage>
        <taxon>Eukaryota</taxon>
        <taxon>Metazoa</taxon>
        <taxon>Chordata</taxon>
        <taxon>Cephalochordata</taxon>
        <taxon>Leptocardii</taxon>
        <taxon>Amphioxiformes</taxon>
        <taxon>Branchiostomatidae</taxon>
        <taxon>Branchiostoma</taxon>
    </lineage>
</organism>
<dbReference type="EMBL" id="GG666582">
    <property type="protein sequence ID" value="EEN52366.1"/>
    <property type="molecule type" value="Genomic_DNA"/>
</dbReference>
<feature type="region of interest" description="Disordered" evidence="1">
    <location>
        <begin position="1"/>
        <end position="63"/>
    </location>
</feature>
<dbReference type="AlphaFoldDB" id="C3Z509"/>
<feature type="compositionally biased region" description="Low complexity" evidence="1">
    <location>
        <begin position="45"/>
        <end position="58"/>
    </location>
</feature>
<reference evidence="2" key="1">
    <citation type="journal article" date="2008" name="Nature">
        <title>The amphioxus genome and the evolution of the chordate karyotype.</title>
        <authorList>
            <consortium name="US DOE Joint Genome Institute (JGI-PGF)"/>
            <person name="Putnam N.H."/>
            <person name="Butts T."/>
            <person name="Ferrier D.E.K."/>
            <person name="Furlong R.F."/>
            <person name="Hellsten U."/>
            <person name="Kawashima T."/>
            <person name="Robinson-Rechavi M."/>
            <person name="Shoguchi E."/>
            <person name="Terry A."/>
            <person name="Yu J.-K."/>
            <person name="Benito-Gutierrez E.L."/>
            <person name="Dubchak I."/>
            <person name="Garcia-Fernandez J."/>
            <person name="Gibson-Brown J.J."/>
            <person name="Grigoriev I.V."/>
            <person name="Horton A.C."/>
            <person name="de Jong P.J."/>
            <person name="Jurka J."/>
            <person name="Kapitonov V.V."/>
            <person name="Kohara Y."/>
            <person name="Kuroki Y."/>
            <person name="Lindquist E."/>
            <person name="Lucas S."/>
            <person name="Osoegawa K."/>
            <person name="Pennacchio L.A."/>
            <person name="Salamov A.A."/>
            <person name="Satou Y."/>
            <person name="Sauka-Spengler T."/>
            <person name="Schmutz J."/>
            <person name="Shin-I T."/>
            <person name="Toyoda A."/>
            <person name="Bronner-Fraser M."/>
            <person name="Fujiyama A."/>
            <person name="Holland L.Z."/>
            <person name="Holland P.W.H."/>
            <person name="Satoh N."/>
            <person name="Rokhsar D.S."/>
        </authorList>
    </citation>
    <scope>NUCLEOTIDE SEQUENCE [LARGE SCALE GENOMIC DNA]</scope>
    <source>
        <strain evidence="2">S238N-H82</strain>
        <tissue evidence="2">Testes</tissue>
    </source>
</reference>
<evidence type="ECO:0000256" key="1">
    <source>
        <dbReference type="SAM" id="MobiDB-lite"/>
    </source>
</evidence>
<evidence type="ECO:0000313" key="2">
    <source>
        <dbReference type="EMBL" id="EEN52366.1"/>
    </source>
</evidence>
<proteinExistence type="predicted"/>